<name>A0A6C0HTL4_9ZZZZ</name>
<feature type="region of interest" description="Disordered" evidence="1">
    <location>
        <begin position="1"/>
        <end position="126"/>
    </location>
</feature>
<feature type="transmembrane region" description="Helical" evidence="2">
    <location>
        <begin position="250"/>
        <end position="269"/>
    </location>
</feature>
<keyword evidence="2" id="KW-0472">Membrane</keyword>
<evidence type="ECO:0000256" key="2">
    <source>
        <dbReference type="SAM" id="Phobius"/>
    </source>
</evidence>
<protein>
    <submittedName>
        <fullName evidence="3">Uncharacterized protein</fullName>
    </submittedName>
</protein>
<keyword evidence="2" id="KW-1133">Transmembrane helix</keyword>
<feature type="compositionally biased region" description="Pro residues" evidence="1">
    <location>
        <begin position="111"/>
        <end position="122"/>
    </location>
</feature>
<sequence>MANTTRLSDLPSSHENISYHVQTPPSTISFPNPTENLANTRIPTEYSTKNDGLTNSLQGPQSNYMPINVHPNPYGNSVPSVDSIPFPRNENKSESQQPHQHQHHHHHQHQQPPPFYEEPPTPTSHIIPEILPTEMHKLPSRDIPRETIHYQQDAAIQANYIPPPDPKKRVVDYIQEYDENESAKIRKNSKNKQKHEWYESLFRTYQTPIIIALLYFIFQMNIVSSFLFHYLGKWTWIYQTDGHMTMYGNILKSTLFSLCYFLFVSLVTLV</sequence>
<accession>A0A6C0HTL4</accession>
<reference evidence="3" key="1">
    <citation type="journal article" date="2020" name="Nature">
        <title>Giant virus diversity and host interactions through global metagenomics.</title>
        <authorList>
            <person name="Schulz F."/>
            <person name="Roux S."/>
            <person name="Paez-Espino D."/>
            <person name="Jungbluth S."/>
            <person name="Walsh D.A."/>
            <person name="Denef V.J."/>
            <person name="McMahon K.D."/>
            <person name="Konstantinidis K.T."/>
            <person name="Eloe-Fadrosh E.A."/>
            <person name="Kyrpides N.C."/>
            <person name="Woyke T."/>
        </authorList>
    </citation>
    <scope>NUCLEOTIDE SEQUENCE</scope>
    <source>
        <strain evidence="3">GVMAG-M-3300023184-16</strain>
    </source>
</reference>
<evidence type="ECO:0000256" key="1">
    <source>
        <dbReference type="SAM" id="MobiDB-lite"/>
    </source>
</evidence>
<dbReference type="EMBL" id="MN740015">
    <property type="protein sequence ID" value="QHT84031.1"/>
    <property type="molecule type" value="Genomic_DNA"/>
</dbReference>
<feature type="compositionally biased region" description="Polar residues" evidence="1">
    <location>
        <begin position="1"/>
        <end position="65"/>
    </location>
</feature>
<organism evidence="3">
    <name type="scientific">viral metagenome</name>
    <dbReference type="NCBI Taxonomy" id="1070528"/>
    <lineage>
        <taxon>unclassified sequences</taxon>
        <taxon>metagenomes</taxon>
        <taxon>organismal metagenomes</taxon>
    </lineage>
</organism>
<evidence type="ECO:0000313" key="3">
    <source>
        <dbReference type="EMBL" id="QHT84031.1"/>
    </source>
</evidence>
<feature type="compositionally biased region" description="Basic residues" evidence="1">
    <location>
        <begin position="100"/>
        <end position="109"/>
    </location>
</feature>
<proteinExistence type="predicted"/>
<dbReference type="AlphaFoldDB" id="A0A6C0HTL4"/>
<keyword evidence="2" id="KW-0812">Transmembrane</keyword>
<feature type="transmembrane region" description="Helical" evidence="2">
    <location>
        <begin position="209"/>
        <end position="230"/>
    </location>
</feature>